<dbReference type="InterPro" id="IPR036392">
    <property type="entry name" value="PLAT/LH2_dom_sf"/>
</dbReference>
<dbReference type="InterPro" id="IPR013819">
    <property type="entry name" value="LipOase_C"/>
</dbReference>
<accession>A0AA35WX47</accession>
<feature type="compositionally biased region" description="Low complexity" evidence="6">
    <location>
        <begin position="26"/>
        <end position="43"/>
    </location>
</feature>
<keyword evidence="3" id="KW-0560">Oxidoreductase</keyword>
<reference evidence="9" key="1">
    <citation type="submission" date="2023-03" db="EMBL/GenBank/DDBJ databases">
        <authorList>
            <person name="Steffen K."/>
            <person name="Cardenas P."/>
        </authorList>
    </citation>
    <scope>NUCLEOTIDE SEQUENCE</scope>
</reference>
<protein>
    <submittedName>
        <fullName evidence="9">Polyunsaturated fatty acid 5-lipoxygenase</fullName>
    </submittedName>
</protein>
<dbReference type="Gene3D" id="2.60.60.20">
    <property type="entry name" value="PLAT/LH2 domain"/>
    <property type="match status" value="1"/>
</dbReference>
<dbReference type="InterPro" id="IPR036226">
    <property type="entry name" value="LipOase_C_sf"/>
</dbReference>
<evidence type="ECO:0000313" key="10">
    <source>
        <dbReference type="Proteomes" id="UP001174909"/>
    </source>
</evidence>
<dbReference type="SUPFAM" id="SSF48484">
    <property type="entry name" value="Lipoxigenase"/>
    <property type="match status" value="1"/>
</dbReference>
<dbReference type="PRINTS" id="PR00087">
    <property type="entry name" value="LIPOXYGENASE"/>
</dbReference>
<comment type="caution">
    <text evidence="5">Lacks conserved residue(s) required for the propagation of feature annotation.</text>
</comment>
<dbReference type="GO" id="GO:0046872">
    <property type="term" value="F:metal ion binding"/>
    <property type="evidence" value="ECO:0007669"/>
    <property type="project" value="UniProtKB-KW"/>
</dbReference>
<gene>
    <name evidence="9" type="ORF">GBAR_LOCUS16933</name>
</gene>
<dbReference type="Pfam" id="PF00305">
    <property type="entry name" value="Lipoxygenase"/>
    <property type="match status" value="2"/>
</dbReference>
<dbReference type="Pfam" id="PF01477">
    <property type="entry name" value="PLAT"/>
    <property type="match status" value="1"/>
</dbReference>
<dbReference type="PROSITE" id="PS00081">
    <property type="entry name" value="LIPOXYGENASE_2"/>
    <property type="match status" value="1"/>
</dbReference>
<dbReference type="GO" id="GO:0016702">
    <property type="term" value="F:oxidoreductase activity, acting on single donors with incorporation of molecular oxygen, incorporation of two atoms of oxygen"/>
    <property type="evidence" value="ECO:0007669"/>
    <property type="project" value="InterPro"/>
</dbReference>
<feature type="compositionally biased region" description="Low complexity" evidence="6">
    <location>
        <begin position="613"/>
        <end position="625"/>
    </location>
</feature>
<feature type="region of interest" description="Disordered" evidence="6">
    <location>
        <begin position="592"/>
        <end position="654"/>
    </location>
</feature>
<organism evidence="9 10">
    <name type="scientific">Geodia barretti</name>
    <name type="common">Barrett's horny sponge</name>
    <dbReference type="NCBI Taxonomy" id="519541"/>
    <lineage>
        <taxon>Eukaryota</taxon>
        <taxon>Metazoa</taxon>
        <taxon>Porifera</taxon>
        <taxon>Demospongiae</taxon>
        <taxon>Heteroscleromorpha</taxon>
        <taxon>Tetractinellida</taxon>
        <taxon>Astrophorina</taxon>
        <taxon>Geodiidae</taxon>
        <taxon>Geodia</taxon>
    </lineage>
</organism>
<dbReference type="AlphaFoldDB" id="A0AA35WX47"/>
<dbReference type="Gene3D" id="1.20.245.10">
    <property type="entry name" value="Lipoxygenase-1, Domain 5"/>
    <property type="match status" value="1"/>
</dbReference>
<dbReference type="InterPro" id="IPR000907">
    <property type="entry name" value="LipOase"/>
</dbReference>
<evidence type="ECO:0000256" key="5">
    <source>
        <dbReference type="PROSITE-ProRule" id="PRU00152"/>
    </source>
</evidence>
<keyword evidence="10" id="KW-1185">Reference proteome</keyword>
<evidence type="ECO:0000259" key="7">
    <source>
        <dbReference type="PROSITE" id="PS50095"/>
    </source>
</evidence>
<dbReference type="Proteomes" id="UP001174909">
    <property type="component" value="Unassembled WGS sequence"/>
</dbReference>
<evidence type="ECO:0000256" key="3">
    <source>
        <dbReference type="ARBA" id="ARBA00023002"/>
    </source>
</evidence>
<dbReference type="PROSITE" id="PS50095">
    <property type="entry name" value="PLAT"/>
    <property type="match status" value="1"/>
</dbReference>
<name>A0AA35WX47_GEOBA</name>
<evidence type="ECO:0000256" key="4">
    <source>
        <dbReference type="ARBA" id="ARBA00023098"/>
    </source>
</evidence>
<feature type="domain" description="Lipoxygenase" evidence="8">
    <location>
        <begin position="182"/>
        <end position="340"/>
    </location>
</feature>
<dbReference type="SUPFAM" id="SSF49723">
    <property type="entry name" value="Lipase/lipooxygenase domain (PLAT/LH2 domain)"/>
    <property type="match status" value="1"/>
</dbReference>
<dbReference type="InterPro" id="IPR020834">
    <property type="entry name" value="LipOase_CS"/>
</dbReference>
<dbReference type="InterPro" id="IPR001024">
    <property type="entry name" value="PLAT/LH2_dom"/>
</dbReference>
<evidence type="ECO:0000256" key="1">
    <source>
        <dbReference type="ARBA" id="ARBA00022723"/>
    </source>
</evidence>
<feature type="domain" description="PLAT" evidence="7">
    <location>
        <begin position="66"/>
        <end position="184"/>
    </location>
</feature>
<evidence type="ECO:0000256" key="6">
    <source>
        <dbReference type="SAM" id="MobiDB-lite"/>
    </source>
</evidence>
<keyword evidence="1" id="KW-0479">Metal-binding</keyword>
<feature type="domain" description="Lipoxygenase" evidence="8">
    <location>
        <begin position="341"/>
        <end position="597"/>
    </location>
</feature>
<dbReference type="GO" id="GO:0034440">
    <property type="term" value="P:lipid oxidation"/>
    <property type="evidence" value="ECO:0007669"/>
    <property type="project" value="InterPro"/>
</dbReference>
<evidence type="ECO:0000256" key="2">
    <source>
        <dbReference type="ARBA" id="ARBA00022964"/>
    </source>
</evidence>
<dbReference type="EMBL" id="CASHTH010002440">
    <property type="protein sequence ID" value="CAI8029847.1"/>
    <property type="molecule type" value="Genomic_DNA"/>
</dbReference>
<comment type="caution">
    <text evidence="9">The sequence shown here is derived from an EMBL/GenBank/DDBJ whole genome shotgun (WGS) entry which is preliminary data.</text>
</comment>
<evidence type="ECO:0000259" key="8">
    <source>
        <dbReference type="PROSITE" id="PS51393"/>
    </source>
</evidence>
<keyword evidence="2" id="KW-0223">Dioxygenase</keyword>
<sequence length="716" mass="79523">MEVVQMSQHHNHPEVPSRIQQEQSHEYSSVHPSSSSLPPFHLHPQPHREGPWKSPCCLSGVSDGQFYYGVRIVTGNPADSGLCDGDIKITLVGSEAVSSGNCVLSLLNTFPKDSRRYFDFIVECEGSLGEVLVVELHKNASLIPQWYVDFVEVYTFDPLQKQVFPCYFWFGNNDSISFSSATTLPQDVKNNPVLVRYREMQLQKRHDSYPWTTHLLDHLPSSFDDKFPLPTEEGFHFVKNVDFYKSGAVDAIDAAEGIINTEEQTMSEYEKMAKLHPVPDVRVSELGRWTSDVEFGRQILNGVNPVVIRRYDSPLDNFPVTEKMVKGLLDRGETLAQAMEFHEISSHYLTCHAVMETYSMGLMRNIPNAHPVYKLLRPHVRYTMAINRKARESLINATGILARTFSVGADGELEVFKRCGTAYSVHWSNIKRNTEERGVDDASKLPHYYYRDDGYRVWDAIESYVTEIIDMCYVNDASVSEDEELQNFAKDVNGNGFPPYGGTPGHKFPSSIATKVELIQICTLVMFTGSAQHAAVNFGQYTYYSFVPNAPFVLHKPPPTKKGKLKFKDLMDSLPDKEETLATNVLVSLLSGYSPDEGSGQRAPDPEGGASGEGNSNTGSGQGTTDTEGGAGGKVEAGGKGGTGGKGGAGGKGKINTERCANYDEEQHSDGCEVDFRNGVYSNGCRLHEHKIPRKEQEALQVLQALCSFGEMSKVW</sequence>
<evidence type="ECO:0000313" key="9">
    <source>
        <dbReference type="EMBL" id="CAI8029847.1"/>
    </source>
</evidence>
<dbReference type="PANTHER" id="PTHR11771">
    <property type="entry name" value="LIPOXYGENASE"/>
    <property type="match status" value="1"/>
</dbReference>
<dbReference type="SMART" id="SM00308">
    <property type="entry name" value="LH2"/>
    <property type="match status" value="1"/>
</dbReference>
<dbReference type="PROSITE" id="PS51393">
    <property type="entry name" value="LIPOXYGENASE_3"/>
    <property type="match status" value="2"/>
</dbReference>
<feature type="region of interest" description="Disordered" evidence="6">
    <location>
        <begin position="1"/>
        <end position="48"/>
    </location>
</feature>
<keyword evidence="4" id="KW-0443">Lipid metabolism</keyword>
<proteinExistence type="predicted"/>
<feature type="compositionally biased region" description="Gly residues" evidence="6">
    <location>
        <begin position="629"/>
        <end position="653"/>
    </location>
</feature>